<feature type="compositionally biased region" description="Basic and acidic residues" evidence="9">
    <location>
        <begin position="660"/>
        <end position="674"/>
    </location>
</feature>
<sequence>METGKSGDGKTSHPFGREEEVAVGQLFVCFCNNVSLGQWELARACVEQLHNYREKTPCSIQDILKAIAEHPYDLRSGGVSVPTPHHLSWMCITENEGLQTQEQLPAGIYQDTEFRLLIFEAGKGASDNVLQEVYRFHCCAITKRDTSREHQLATLTGLSTEALSFLKGVLQETPALGHAILTHLTVSEDREMYLQHNQALQKLYIDCIFEDLEALNNIKEDEDHIERSRDICRHLYDVLALLNPSREMVDLKLQDLFSKLLSSVSRDQSSLQLSAINSCLLGRQDSFLLVELAAVENELRLRTSRQRYVERVGVSEVSTKGETNDQAITMAMTMGEDRTAVWQNLFFRCLRGQRHILEDVVGTAVSLVKAGQFDELATLLAPAEFHPLCPLVLLLGWNHCYGCHNISRLMDGLWNCQDLSEQADMMKSQPVLSQACRNLAYQVQLVQWCLDKTRPLVIESGAPITHHDRASQLFQGLEFHSVLFMLHQATSLASLNQEEVLDLLHKQPSLPTEESSSKKIVRFAPVDDDSAEDISLSEGPQSLQQQRDISIYRGYCAIRCFMDAILHGQDLGMKARANSSLSAGSNSSTTQPAAQMEEMYGRHVTKNLEVGKDHLSQIQPLTFRAEVLENIFSLLFVTHDDLLDDRSVLSDSGGEEGQYELDRTNRGSRRESRDLLSCPPSLDSSMEMVSSTEVYRVLIENGTAWKPNVQEKVLDAIVQASEGIAIGKEATVPGNKEVTAKEESTTKTKRKRGKDKEHQASLSDIAEPASEDKNGLSGHSSGRSGDGWTREVPRLGFLMDECLIRDILAVLKECFLNLKSAKFVKLGQGQNIEDEDLLKCVSSSITESSLQQRISRLDQCINEAQWRFQLVVPEYVPKQPGLIAVGTRDTGDTSSGDEMGSYYGKWEQDKKGKRRKKRGTSSSRSRSETATSQGTGAESEKSLPGSEQVTGTQTGTATDDSDKGRRRRRRNHSARYSSGTSSLVLKRKTGIIPRMLATKGTLLNMCLQRGNYTQAHQVVKMFQFKNEANIAEVKFSENYEAAIKQLQSMEGKSKGGNISGKAEKPAVSKSPLGAIASAAAAGIASMSLNNIVDQLLKTERLPTVVWADEEEMATKPLICSLIRNENVPAMIIFDLACTATNSWEVSRSLLEMADKKVTPAVKTQELQTYKLGKEDQHRISKAEESIAGFESVFRRIVEVVGKDSGESSSLTRPEVKAKFFQHSARDTLVRGSESLDGEEVRNQVNSLLEKEKAIERLFKALSEDGDVQTGEGKTGKTKRGAVQQAMQHLIKVFDGYPVLCSSLWHMEQLEGRGDEDVQWADFLRSLYTHVSTMTALLTEHQDLAKQSGAPQVKPGNPFLVLSEGPTYTLGKLMFDKGVPPAQLQTVAEQLRMDLVHVIVQSCCPRVPLTMQQSQTSGDMWVLNAADLTEVDDMDQSTASPVGLAEDLLTRMVNLLKAHAQDGVFDHRGGMQVCQSSDYHDLATATQQLEAVDLTLLRTDAEKLCFFTNIFNLMVAHAALAQLTAKMRTGSKAVPSTLFHCSHPLDSVIWLSSIAYNIGQMGTVSALDLRYLVLHHGLPLPSHYSLLKNRLHGLSPNDPWHEFLPPADPRVLFVLTEGAACSPPIQVLKPDEVELQLETAIRLYLETQLVVDEAILHVKVPQLLDWYKGDFIGKDPSPDDPLLVLMSVLADHCPPHLADVLWKLEAQQEQSGQSQARTTYSLVPFDATFQYVFMFERSTPRQAEMHQSELLSAQDSASRTDEQSSKFGISTATQHYLRNRSHLVATLAQLICRQSETSSPGESTDEPEEHQSESEVHDEDGRDISQTVQSSKLHMEDEFPVLNNFIHAMVLPLSNQLTDTFEFEERLAPGSTAIIPSLLSSHTDKRLAGNVKGLLLQLLQQGRLQEAVDIVENHSSALDVESTALLCDFVLCSAGTQSDMEQAQSWRYLLRVRDPDLSAHLVLACLGQWPVDVCVELLEMCAGNSLKSPALEKAVEKALQEMKVYQKIVNCALQATPAVYLEEETGSSSLDADVSAFTRWQTVAEESVANPNKIMGILLRAKDFTTTREWAELHNVPPRLKQMVEEQYVVSLLEHGRHKADTTKAYQVLQNIGSESTCLSVCENILPKLQLVESQLFLLQYLLDHLQNELQLDKLQQLCLRKMGAKALLYLPSGARGEYEHLVTRPDLILEQLLMNMKVAWASQVVHVLHEELRMSKDITDLHFDQLDFILAKYAGKALDFPVVQYRNASDSRSATPVTLSPTPTSMEKTVTPSVTPSASPSLLRKQAGPSEKGDSSSLYSTSAPHSTSGRSSAGLHSSSVGQRSPVPNRKVKSPVGVIAASGYILPEVPPNRAQWVPDEDVTHCMVCKFEQFGMFNRRHHCRRCGRVVCYSCSSHKVLVAGYGDIPVRICAECYEQFYRGRSRPSSPQLEDRLKARLAGISTSPVASGAGSATSEALEPDIHQEQLEQQWSWRLELEEDRNTAVREEFYYEQAPNTSLCVSLLNLHSDDQAAGQQMVQLSHSLSLNLNYPDVDSSLIISMLRYLLFNAKMKFMKAGESSGIEMCDTYLSHVDVLKMLAKAHFHGLPSIQELQSKDKARRLRDRLIEDERLDLAMDFSTKCGLDSAGVWAAWGMAYLRTGNYPAAREKFSRCLKPPSDVNMISHSSKMLTGILQSLESTSTATLAPSRDLVKNPYLGLSGNHRASQLSEQVFQECLYYLQMYGTHLHLINFYYSHSKLPKAVKYILDKHCSPDVFIEGLLVPCLSRAQLPKLQDQMVMFDPTLAKWATYLTAACRYLNKNNRNYSLYQFQIFMKDYVRAAMTCIRFFSARASTYTELFDRLHHLASAKQHLTTVLEEQHSDNMGSKTAGRHSPVLTGQSAGWGEDSKEPSIKMTMSRPELNRHINTITLQTDVTKFLHRCMTLSQKGASSLVGETASPGNLPSLFGNNKVKSEVACMVLLGGTHIQDGFGLAFRIIQDFHLNATLVYIQAGRTLAKQKQYKEITQLLQCVEESGLSDEQSWDEIIGACLLVVADDPGQSKEAESLIKRIRSDANKINAYILCGKLKSAYLIAVRGERVDDIRRIAGTAERHGQSAVKSICDKWLLGWEEKRQKERQHQELLRNVRRK</sequence>
<comment type="function">
    <text evidence="7">Phosphatidylinositol 3-phosphate-binding protein required for the abscission step in cytokinesis: recruited to the midbody during cytokinesis and acts as a regulator of abscission. May also be required for efficient homologous recombination DNA double-strand break repair.</text>
</comment>
<dbReference type="InterPro" id="IPR011011">
    <property type="entry name" value="Znf_FYVE_PHD"/>
</dbReference>
<name>A0A8J9ZSG7_BRALA</name>
<evidence type="ECO:0000256" key="8">
    <source>
        <dbReference type="PROSITE-ProRule" id="PRU00091"/>
    </source>
</evidence>
<dbReference type="SMART" id="SM00064">
    <property type="entry name" value="FYVE"/>
    <property type="match status" value="1"/>
</dbReference>
<dbReference type="InterPro" id="IPR057946">
    <property type="entry name" value="TPR_ZFYVE26"/>
</dbReference>
<dbReference type="Pfam" id="PF25569">
    <property type="entry name" value="TPR_ZFYVE26"/>
    <property type="match status" value="1"/>
</dbReference>
<keyword evidence="5" id="KW-0862">Zinc</keyword>
<dbReference type="EMBL" id="OV696689">
    <property type="protein sequence ID" value="CAH1262608.1"/>
    <property type="molecule type" value="Genomic_DNA"/>
</dbReference>
<dbReference type="PANTHER" id="PTHR46591:SF1">
    <property type="entry name" value="ZINC FINGER FYVE DOMAIN-CONTAINING PROTEIN 26"/>
    <property type="match status" value="1"/>
</dbReference>
<feature type="compositionally biased region" description="Low complexity" evidence="9">
    <location>
        <begin position="2269"/>
        <end position="2281"/>
    </location>
</feature>
<dbReference type="Pfam" id="PF01363">
    <property type="entry name" value="FYVE"/>
    <property type="match status" value="1"/>
</dbReference>
<evidence type="ECO:0000256" key="9">
    <source>
        <dbReference type="SAM" id="MobiDB-lite"/>
    </source>
</evidence>
<dbReference type="GO" id="GO:0030496">
    <property type="term" value="C:midbody"/>
    <property type="evidence" value="ECO:0007669"/>
    <property type="project" value="TreeGrafter"/>
</dbReference>
<feature type="region of interest" description="Disordered" evidence="9">
    <location>
        <begin position="1743"/>
        <end position="1764"/>
    </location>
</feature>
<feature type="region of interest" description="Disordered" evidence="9">
    <location>
        <begin position="882"/>
        <end position="982"/>
    </location>
</feature>
<comment type="subunit">
    <text evidence="6">Interacts with AP5Z1, AP5B1, AP5S1 and SPG11. Interacts with TTC19 and KIF13A.</text>
</comment>
<feature type="compositionally biased region" description="Polar residues" evidence="9">
    <location>
        <begin position="2295"/>
        <end position="2305"/>
    </location>
</feature>
<keyword evidence="12" id="KW-1185">Reference proteome</keyword>
<feature type="region of interest" description="Disordered" evidence="9">
    <location>
        <begin position="2861"/>
        <end position="2888"/>
    </location>
</feature>
<dbReference type="GO" id="GO:0005813">
    <property type="term" value="C:centrosome"/>
    <property type="evidence" value="ECO:0007669"/>
    <property type="project" value="TreeGrafter"/>
</dbReference>
<dbReference type="GO" id="GO:0032465">
    <property type="term" value="P:regulation of cytokinesis"/>
    <property type="evidence" value="ECO:0007669"/>
    <property type="project" value="TreeGrafter"/>
</dbReference>
<dbReference type="FunFam" id="3.30.40.10:FF:000295">
    <property type="entry name" value="Zinc finger, FYVE domain-containing 26"/>
    <property type="match status" value="1"/>
</dbReference>
<feature type="region of interest" description="Disordered" evidence="9">
    <location>
        <begin position="2251"/>
        <end position="2331"/>
    </location>
</feature>
<dbReference type="GO" id="GO:0032266">
    <property type="term" value="F:phosphatidylinositol-3-phosphate binding"/>
    <property type="evidence" value="ECO:0007669"/>
    <property type="project" value="InterPro"/>
</dbReference>
<dbReference type="CDD" id="cd15724">
    <property type="entry name" value="FYVE_ZFY26"/>
    <property type="match status" value="1"/>
</dbReference>
<organism evidence="11 12">
    <name type="scientific">Branchiostoma lanceolatum</name>
    <name type="common">Common lancelet</name>
    <name type="synonym">Amphioxus lanceolatum</name>
    <dbReference type="NCBI Taxonomy" id="7740"/>
    <lineage>
        <taxon>Eukaryota</taxon>
        <taxon>Metazoa</taxon>
        <taxon>Chordata</taxon>
        <taxon>Cephalochordata</taxon>
        <taxon>Leptocardii</taxon>
        <taxon>Amphioxiformes</taxon>
        <taxon>Branchiostomatidae</taxon>
        <taxon>Branchiostoma</taxon>
    </lineage>
</organism>
<dbReference type="InterPro" id="IPR028730">
    <property type="entry name" value="ZFYVE26"/>
</dbReference>
<dbReference type="SUPFAM" id="SSF57903">
    <property type="entry name" value="FYVE/PHD zinc finger"/>
    <property type="match status" value="1"/>
</dbReference>
<dbReference type="Proteomes" id="UP000838412">
    <property type="component" value="Chromosome 4"/>
</dbReference>
<feature type="compositionally biased region" description="Low complexity" evidence="9">
    <location>
        <begin position="2306"/>
        <end position="2321"/>
    </location>
</feature>
<evidence type="ECO:0000259" key="10">
    <source>
        <dbReference type="PROSITE" id="PS50178"/>
    </source>
</evidence>
<dbReference type="InterPro" id="IPR006869">
    <property type="entry name" value="DUF547"/>
</dbReference>
<evidence type="ECO:0000256" key="4">
    <source>
        <dbReference type="ARBA" id="ARBA00022771"/>
    </source>
</evidence>
<feature type="compositionally biased region" description="Basic residues" evidence="9">
    <location>
        <begin position="964"/>
        <end position="973"/>
    </location>
</feature>
<dbReference type="GO" id="GO:0000281">
    <property type="term" value="P:mitotic cytokinesis"/>
    <property type="evidence" value="ECO:0007669"/>
    <property type="project" value="InterPro"/>
</dbReference>
<feature type="region of interest" description="Disordered" evidence="9">
    <location>
        <begin position="1793"/>
        <end position="1822"/>
    </location>
</feature>
<keyword evidence="3" id="KW-0479">Metal-binding</keyword>
<evidence type="ECO:0000256" key="7">
    <source>
        <dbReference type="ARBA" id="ARBA00044939"/>
    </source>
</evidence>
<gene>
    <name evidence="11" type="primary">ZFYVE26</name>
    <name evidence="11" type="ORF">BLAG_LOCUS17583</name>
</gene>
<feature type="region of interest" description="Disordered" evidence="9">
    <location>
        <begin position="735"/>
        <end position="787"/>
    </location>
</feature>
<feature type="compositionally biased region" description="Polar residues" evidence="9">
    <location>
        <begin position="945"/>
        <end position="958"/>
    </location>
</feature>
<feature type="domain" description="FYVE-type" evidence="10">
    <location>
        <begin position="2358"/>
        <end position="2418"/>
    </location>
</feature>
<feature type="compositionally biased region" description="Basic and acidic residues" evidence="9">
    <location>
        <begin position="1808"/>
        <end position="1822"/>
    </location>
</feature>
<protein>
    <recommendedName>
        <fullName evidence="1">Zinc finger FYVE domain-containing protein 26</fullName>
    </recommendedName>
</protein>
<feature type="region of interest" description="Disordered" evidence="9">
    <location>
        <begin position="648"/>
        <end position="684"/>
    </location>
</feature>
<dbReference type="InterPro" id="IPR017455">
    <property type="entry name" value="Znf_FYVE-rel"/>
</dbReference>
<dbReference type="Gene3D" id="3.30.40.10">
    <property type="entry name" value="Zinc/RING finger domain, C3HC4 (zinc finger)"/>
    <property type="match status" value="1"/>
</dbReference>
<evidence type="ECO:0000256" key="2">
    <source>
        <dbReference type="ARBA" id="ARBA00022553"/>
    </source>
</evidence>
<dbReference type="OrthoDB" id="1936617at2759"/>
<dbReference type="Pfam" id="PF04784">
    <property type="entry name" value="DUF547"/>
    <property type="match status" value="1"/>
</dbReference>
<evidence type="ECO:0000256" key="6">
    <source>
        <dbReference type="ARBA" id="ARBA00025962"/>
    </source>
</evidence>
<dbReference type="GO" id="GO:0000724">
    <property type="term" value="P:double-strand break repair via homologous recombination"/>
    <property type="evidence" value="ECO:0007669"/>
    <property type="project" value="InterPro"/>
</dbReference>
<keyword evidence="4 8" id="KW-0863">Zinc-finger</keyword>
<reference evidence="11" key="1">
    <citation type="submission" date="2022-01" db="EMBL/GenBank/DDBJ databases">
        <authorList>
            <person name="Braso-Vives M."/>
        </authorList>
    </citation>
    <scope>NUCLEOTIDE SEQUENCE</scope>
</reference>
<feature type="compositionally biased region" description="Polar residues" evidence="9">
    <location>
        <begin position="2251"/>
        <end position="2268"/>
    </location>
</feature>
<dbReference type="InterPro" id="IPR013083">
    <property type="entry name" value="Znf_RING/FYVE/PHD"/>
</dbReference>
<dbReference type="InterPro" id="IPR000306">
    <property type="entry name" value="Znf_FYVE"/>
</dbReference>
<dbReference type="GO" id="GO:0005765">
    <property type="term" value="C:lysosomal membrane"/>
    <property type="evidence" value="ECO:0007669"/>
    <property type="project" value="TreeGrafter"/>
</dbReference>
<dbReference type="PANTHER" id="PTHR46591">
    <property type="entry name" value="ZINC FINGER FYVE DOMAIN-CONTAINING PROTEIN 26"/>
    <property type="match status" value="1"/>
</dbReference>
<proteinExistence type="predicted"/>
<evidence type="ECO:0000256" key="1">
    <source>
        <dbReference type="ARBA" id="ARBA00014373"/>
    </source>
</evidence>
<evidence type="ECO:0000313" key="11">
    <source>
        <dbReference type="EMBL" id="CAH1262608.1"/>
    </source>
</evidence>
<dbReference type="GO" id="GO:0008270">
    <property type="term" value="F:zinc ion binding"/>
    <property type="evidence" value="ECO:0007669"/>
    <property type="project" value="UniProtKB-KW"/>
</dbReference>
<evidence type="ECO:0000313" key="12">
    <source>
        <dbReference type="Proteomes" id="UP000838412"/>
    </source>
</evidence>
<evidence type="ECO:0000256" key="3">
    <source>
        <dbReference type="ARBA" id="ARBA00022723"/>
    </source>
</evidence>
<keyword evidence="2" id="KW-0597">Phosphoprotein</keyword>
<accession>A0A8J9ZSG7</accession>
<dbReference type="PROSITE" id="PS50178">
    <property type="entry name" value="ZF_FYVE"/>
    <property type="match status" value="1"/>
</dbReference>
<feature type="compositionally biased region" description="Low complexity" evidence="9">
    <location>
        <begin position="675"/>
        <end position="684"/>
    </location>
</feature>
<evidence type="ECO:0000256" key="5">
    <source>
        <dbReference type="ARBA" id="ARBA00022833"/>
    </source>
</evidence>